<sequence>MGRYLARAVERASWVKLAVFLALLLAYSFWAFRPESEFMRALAAAGGSLPEMRPGFPAGEPAASLARLGDLTDDYVRFQAIDIPYAIFNTLTLAALFALGAKRFGGPASPLRWLILSPFVYLFAEFVENPLLAILANGAPGAPAALVPLQQAATTLKWTASLPALIVAGILLLALLARAGADIFRRRPSG</sequence>
<feature type="transmembrane region" description="Helical" evidence="1">
    <location>
        <begin position="113"/>
        <end position="136"/>
    </location>
</feature>
<dbReference type="OrthoDB" id="9937520at2"/>
<evidence type="ECO:0000313" key="2">
    <source>
        <dbReference type="EMBL" id="SNT68229.1"/>
    </source>
</evidence>
<reference evidence="2 3" key="1">
    <citation type="submission" date="2017-07" db="EMBL/GenBank/DDBJ databases">
        <authorList>
            <person name="Sun Z.S."/>
            <person name="Albrecht U."/>
            <person name="Echele G."/>
            <person name="Lee C.C."/>
        </authorList>
    </citation>
    <scope>NUCLEOTIDE SEQUENCE [LARGE SCALE GENOMIC DNA]</scope>
    <source>
        <strain evidence="2 3">CGMCC 1.12710</strain>
    </source>
</reference>
<organism evidence="2 3">
    <name type="scientific">Amphiplicatus metriothermophilus</name>
    <dbReference type="NCBI Taxonomy" id="1519374"/>
    <lineage>
        <taxon>Bacteria</taxon>
        <taxon>Pseudomonadati</taxon>
        <taxon>Pseudomonadota</taxon>
        <taxon>Alphaproteobacteria</taxon>
        <taxon>Parvularculales</taxon>
        <taxon>Parvularculaceae</taxon>
        <taxon>Amphiplicatus</taxon>
    </lineage>
</organism>
<feature type="transmembrane region" description="Helical" evidence="1">
    <location>
        <begin position="83"/>
        <end position="101"/>
    </location>
</feature>
<evidence type="ECO:0000313" key="3">
    <source>
        <dbReference type="Proteomes" id="UP000198346"/>
    </source>
</evidence>
<dbReference type="Proteomes" id="UP000198346">
    <property type="component" value="Unassembled WGS sequence"/>
</dbReference>
<keyword evidence="1" id="KW-0812">Transmembrane</keyword>
<evidence type="ECO:0000256" key="1">
    <source>
        <dbReference type="SAM" id="Phobius"/>
    </source>
</evidence>
<proteinExistence type="predicted"/>
<dbReference type="EMBL" id="FZQA01000001">
    <property type="protein sequence ID" value="SNT68229.1"/>
    <property type="molecule type" value="Genomic_DNA"/>
</dbReference>
<keyword evidence="3" id="KW-1185">Reference proteome</keyword>
<dbReference type="AlphaFoldDB" id="A0A239PLL6"/>
<feature type="transmembrane region" description="Helical" evidence="1">
    <location>
        <begin position="12"/>
        <end position="32"/>
    </location>
</feature>
<keyword evidence="1" id="KW-0472">Membrane</keyword>
<accession>A0A239PLL6</accession>
<gene>
    <name evidence="2" type="ORF">SAMN06297382_0730</name>
</gene>
<keyword evidence="1" id="KW-1133">Transmembrane helix</keyword>
<name>A0A239PLL6_9PROT</name>
<dbReference type="RefSeq" id="WP_089411188.1">
    <property type="nucleotide sequence ID" value="NZ_FZQA01000001.1"/>
</dbReference>
<protein>
    <submittedName>
        <fullName evidence="2">Uncharacterized protein</fullName>
    </submittedName>
</protein>
<feature type="transmembrane region" description="Helical" evidence="1">
    <location>
        <begin position="156"/>
        <end position="177"/>
    </location>
</feature>